<evidence type="ECO:0000256" key="4">
    <source>
        <dbReference type="ARBA" id="ARBA00026248"/>
    </source>
</evidence>
<comment type="similarity">
    <text evidence="1">Belongs to the glycosyl hydrolase 13 family.</text>
</comment>
<dbReference type="GO" id="GO:0005987">
    <property type="term" value="P:sucrose catabolic process"/>
    <property type="evidence" value="ECO:0007669"/>
    <property type="project" value="TreeGrafter"/>
</dbReference>
<dbReference type="Proteomes" id="UP001147746">
    <property type="component" value="Unassembled WGS sequence"/>
</dbReference>
<dbReference type="GO" id="GO:0033934">
    <property type="term" value="F:glucan 1,4-alpha-maltotriohydrolase activity"/>
    <property type="evidence" value="ECO:0007669"/>
    <property type="project" value="TreeGrafter"/>
</dbReference>
<keyword evidence="2" id="KW-0378">Hydrolase</keyword>
<dbReference type="SMART" id="SM00642">
    <property type="entry name" value="Aamy"/>
    <property type="match status" value="1"/>
</dbReference>
<reference evidence="6" key="2">
    <citation type="journal article" date="2023" name="IMA Fungus">
        <title>Comparative genomic study of the Penicillium genus elucidates a diverse pangenome and 15 lateral gene transfer events.</title>
        <authorList>
            <person name="Petersen C."/>
            <person name="Sorensen T."/>
            <person name="Nielsen M.R."/>
            <person name="Sondergaard T.E."/>
            <person name="Sorensen J.L."/>
            <person name="Fitzpatrick D.A."/>
            <person name="Frisvad J.C."/>
            <person name="Nielsen K.L."/>
        </authorList>
    </citation>
    <scope>NUCLEOTIDE SEQUENCE</scope>
    <source>
        <strain evidence="6">IBT 21472</strain>
    </source>
</reference>
<protein>
    <submittedName>
        <fullName evidence="6">Alpha-glucosidase</fullName>
    </submittedName>
</protein>
<name>A0A9W9L9E7_9EURO</name>
<organism evidence="6 7">
    <name type="scientific">Penicillium atrosanguineum</name>
    <dbReference type="NCBI Taxonomy" id="1132637"/>
    <lineage>
        <taxon>Eukaryota</taxon>
        <taxon>Fungi</taxon>
        <taxon>Dikarya</taxon>
        <taxon>Ascomycota</taxon>
        <taxon>Pezizomycotina</taxon>
        <taxon>Eurotiomycetes</taxon>
        <taxon>Eurotiomycetidae</taxon>
        <taxon>Eurotiales</taxon>
        <taxon>Aspergillaceae</taxon>
        <taxon>Penicillium</taxon>
    </lineage>
</organism>
<evidence type="ECO:0000256" key="2">
    <source>
        <dbReference type="ARBA" id="ARBA00022801"/>
    </source>
</evidence>
<reference evidence="6" key="1">
    <citation type="submission" date="2022-12" db="EMBL/GenBank/DDBJ databases">
        <authorList>
            <person name="Petersen C."/>
        </authorList>
    </citation>
    <scope>NUCLEOTIDE SEQUENCE</scope>
    <source>
        <strain evidence="6">IBT 21472</strain>
    </source>
</reference>
<dbReference type="PANTHER" id="PTHR10357">
    <property type="entry name" value="ALPHA-AMYLASE FAMILY MEMBER"/>
    <property type="match status" value="1"/>
</dbReference>
<dbReference type="InterPro" id="IPR045857">
    <property type="entry name" value="O16G_dom_2"/>
</dbReference>
<dbReference type="SUPFAM" id="SSF51445">
    <property type="entry name" value="(Trans)glycosidases"/>
    <property type="match status" value="1"/>
</dbReference>
<dbReference type="SUPFAM" id="SSF51011">
    <property type="entry name" value="Glycosyl hydrolase domain"/>
    <property type="match status" value="1"/>
</dbReference>
<evidence type="ECO:0000313" key="6">
    <source>
        <dbReference type="EMBL" id="KAJ5311796.1"/>
    </source>
</evidence>
<dbReference type="OrthoDB" id="1740265at2759"/>
<dbReference type="GO" id="GO:0004574">
    <property type="term" value="F:oligo-1,6-glucosidase activity"/>
    <property type="evidence" value="ECO:0007669"/>
    <property type="project" value="TreeGrafter"/>
</dbReference>
<accession>A0A9W9L9E7</accession>
<dbReference type="GO" id="GO:0004556">
    <property type="term" value="F:alpha-amylase activity"/>
    <property type="evidence" value="ECO:0007669"/>
    <property type="project" value="TreeGrafter"/>
</dbReference>
<dbReference type="FunFam" id="3.20.20.80:FF:000087">
    <property type="entry name" value="Oligo-1,6-glucosidase IMA1"/>
    <property type="match status" value="1"/>
</dbReference>
<dbReference type="GO" id="GO:0004575">
    <property type="term" value="F:sucrose alpha-glucosidase activity"/>
    <property type="evidence" value="ECO:0007669"/>
    <property type="project" value="TreeGrafter"/>
</dbReference>
<dbReference type="Gene3D" id="3.20.20.80">
    <property type="entry name" value="Glycosidases"/>
    <property type="match status" value="1"/>
</dbReference>
<gene>
    <name evidence="6" type="ORF">N7476_007656</name>
</gene>
<keyword evidence="7" id="KW-1185">Reference proteome</keyword>
<dbReference type="PANTHER" id="PTHR10357:SF179">
    <property type="entry name" value="NEUTRAL AND BASIC AMINO ACID TRANSPORT PROTEIN RBAT"/>
    <property type="match status" value="1"/>
</dbReference>
<dbReference type="Pfam" id="PF00128">
    <property type="entry name" value="Alpha-amylase"/>
    <property type="match status" value="1"/>
</dbReference>
<dbReference type="InterPro" id="IPR017853">
    <property type="entry name" value="GH"/>
</dbReference>
<evidence type="ECO:0000256" key="3">
    <source>
        <dbReference type="ARBA" id="ARBA00023295"/>
    </source>
</evidence>
<proteinExistence type="inferred from homology"/>
<dbReference type="GO" id="GO:0000025">
    <property type="term" value="P:maltose catabolic process"/>
    <property type="evidence" value="ECO:0007669"/>
    <property type="project" value="TreeGrafter"/>
</dbReference>
<dbReference type="FunFam" id="3.90.400.10:FF:000004">
    <property type="entry name" value="Oligo-1,6-glucosidase"/>
    <property type="match status" value="1"/>
</dbReference>
<dbReference type="CDD" id="cd11333">
    <property type="entry name" value="AmyAc_SI_OligoGlu_DGase"/>
    <property type="match status" value="1"/>
</dbReference>
<evidence type="ECO:0000256" key="1">
    <source>
        <dbReference type="ARBA" id="ARBA00008061"/>
    </source>
</evidence>
<evidence type="ECO:0000313" key="7">
    <source>
        <dbReference type="Proteomes" id="UP001147746"/>
    </source>
</evidence>
<dbReference type="InterPro" id="IPR013780">
    <property type="entry name" value="Glyco_hydro_b"/>
</dbReference>
<dbReference type="AlphaFoldDB" id="A0A9W9L9E7"/>
<keyword evidence="3" id="KW-0326">Glycosidase</keyword>
<sequence length="578" mass="66174">MSPQAPWWKNASIYQIYPASYKDSNGDGIGDLPGIIGKLDYIQSLGVDAIWLCPMYDSPQYDMGYDISNYEDVYAPYGTVADVETLITACHDRGMRILLDLVINHTSHEHAWFKQSRTSKDSPKRDWYIWRPARYENGVRRPPNNWRSIFGGSAWEWDEASREYYLHLFAVQQPDLNWENADTRAAVYESAMKFWLRKGIDGFRVDTVNMYSKNQSFRDAPIIDPQHEWQPAWSLYCNGPRMHEFLREMGQILLEYNAMTVGELPNTPQIADVLGYVSAKAQQLSMVFQFDVVDIGQGTDLRFNTVPRNWTLPDLRERIARTQQLSDGTADGWSTTFLENHDQARSISRWGSEETPESWQRSAKMLAMLVASLSGTLYVYQGQEIGMVNAPVEWEISEYKDLDSINYYDFVRTVTKSNPVALAKAKAALAHLARDHARLPMQWDATPNAGFTSEEAKPWMRVHDGYAALNVKRQTVDSNSVLNFWRELLRVRRENPKLFAQGVFSDTDPSHESVFVYEKGSTDAKLVVALNFTGKAQSVDLASRLSGSSYKTLVKNCEEEPLDSLQAYEGRIYRLEKQ</sequence>
<keyword evidence="4" id="KW-0462">Maltose metabolism</keyword>
<evidence type="ECO:0000259" key="5">
    <source>
        <dbReference type="SMART" id="SM00642"/>
    </source>
</evidence>
<dbReference type="InterPro" id="IPR006047">
    <property type="entry name" value="GH13_cat_dom"/>
</dbReference>
<dbReference type="Gene3D" id="3.90.400.10">
    <property type="entry name" value="Oligo-1,6-glucosidase, Domain 2"/>
    <property type="match status" value="1"/>
</dbReference>
<comment type="caution">
    <text evidence="6">The sequence shown here is derived from an EMBL/GenBank/DDBJ whole genome shotgun (WGS) entry which is preliminary data.</text>
</comment>
<dbReference type="Gene3D" id="2.60.40.1180">
    <property type="entry name" value="Golgi alpha-mannosidase II"/>
    <property type="match status" value="1"/>
</dbReference>
<dbReference type="EMBL" id="JAPZBO010000007">
    <property type="protein sequence ID" value="KAJ5311796.1"/>
    <property type="molecule type" value="Genomic_DNA"/>
</dbReference>
<dbReference type="FunFam" id="3.20.20.80:FF:000064">
    <property type="entry name" value="Oligo-1,6-glucosidase"/>
    <property type="match status" value="1"/>
</dbReference>
<feature type="domain" description="Glycosyl hydrolase family 13 catalytic" evidence="5">
    <location>
        <begin position="15"/>
        <end position="438"/>
    </location>
</feature>